<dbReference type="RefSeq" id="WP_163892447.1">
    <property type="nucleotide sequence ID" value="NZ_JAAFYS010000002.1"/>
</dbReference>
<proteinExistence type="predicted"/>
<evidence type="ECO:0000256" key="1">
    <source>
        <dbReference type="SAM" id="SignalP"/>
    </source>
</evidence>
<evidence type="ECO:0000313" key="2">
    <source>
        <dbReference type="EMBL" id="NDV01117.1"/>
    </source>
</evidence>
<keyword evidence="1" id="KW-0732">Signal</keyword>
<gene>
    <name evidence="2" type="ORF">GZA08_09085</name>
</gene>
<accession>A0A6B2JRC0</accession>
<keyword evidence="3" id="KW-1185">Reference proteome</keyword>
<reference evidence="2 3" key="1">
    <citation type="submission" date="2020-02" db="EMBL/GenBank/DDBJ databases">
        <title>Pseudoroseicyclus tamarix, sp. nov., isolated from offshore sediment of a Tamarix chinensis forest.</title>
        <authorList>
            <person name="Gai Y."/>
        </authorList>
    </citation>
    <scope>NUCLEOTIDE SEQUENCE [LARGE SCALE GENOMIC DNA]</scope>
    <source>
        <strain evidence="2 3">CLL3-39</strain>
    </source>
</reference>
<dbReference type="Gene3D" id="2.40.50.870">
    <property type="entry name" value="Protein of unknown function (DUF3299)"/>
    <property type="match status" value="1"/>
</dbReference>
<sequence>MVNRRTLLAALPAALIARPLLAAPVELSWEDLVPPGGAVAPDLSGVIEHDEASSLAAQQPLSSGVRDDWNGETVRIAGFMIPLDYSGTGVTAFMLVPYVGACIHVPPPPANQLILVTTERPYESDGLFEPIVVTGMFGSASVSTQLADVGYALSADKVEPYQG</sequence>
<dbReference type="AlphaFoldDB" id="A0A6B2JRC0"/>
<feature type="chain" id="PRO_5025608800" evidence="1">
    <location>
        <begin position="23"/>
        <end position="163"/>
    </location>
</feature>
<comment type="caution">
    <text evidence="2">The sequence shown here is derived from an EMBL/GenBank/DDBJ whole genome shotgun (WGS) entry which is preliminary data.</text>
</comment>
<feature type="signal peptide" evidence="1">
    <location>
        <begin position="1"/>
        <end position="22"/>
    </location>
</feature>
<dbReference type="EMBL" id="JAAGAB010000002">
    <property type="protein sequence ID" value="NDV01117.1"/>
    <property type="molecule type" value="Genomic_DNA"/>
</dbReference>
<dbReference type="Proteomes" id="UP000474757">
    <property type="component" value="Unassembled WGS sequence"/>
</dbReference>
<dbReference type="InterPro" id="IPR021727">
    <property type="entry name" value="DUF3299"/>
</dbReference>
<protein>
    <submittedName>
        <fullName evidence="2">DUF3299 domain-containing protein</fullName>
    </submittedName>
</protein>
<evidence type="ECO:0000313" key="3">
    <source>
        <dbReference type="Proteomes" id="UP000474757"/>
    </source>
</evidence>
<organism evidence="2 3">
    <name type="scientific">Pseudoroseicyclus tamaricis</name>
    <dbReference type="NCBI Taxonomy" id="2705421"/>
    <lineage>
        <taxon>Bacteria</taxon>
        <taxon>Pseudomonadati</taxon>
        <taxon>Pseudomonadota</taxon>
        <taxon>Alphaproteobacteria</taxon>
        <taxon>Rhodobacterales</taxon>
        <taxon>Paracoccaceae</taxon>
        <taxon>Pseudoroseicyclus</taxon>
    </lineage>
</organism>
<dbReference type="Pfam" id="PF11736">
    <property type="entry name" value="DUF3299"/>
    <property type="match status" value="1"/>
</dbReference>
<name>A0A6B2JRC0_9RHOB</name>